<sequence length="204" mass="23329">MKRIVALLIGVVFTQLNINAQNREARLYLKNGDTIQGFAKILSSEKVKFKHNLKGKKVIYDSNSLIKLELENNERKSFTTYSYKQYPQGIKAVFMEPIVLGRMCLYLQKISVSGGSIFTNNQSAGTLGMDAKILYKYYVCRDDSFMVFEITNHGSVFNGNFVKKAKEHFNDCPTLIEKIESKEFKRGDIGDVVRYYNETCGLIE</sequence>
<organism evidence="1 2">
    <name type="scientific">Sediminicola luteus</name>
    <dbReference type="NCBI Taxonomy" id="319238"/>
    <lineage>
        <taxon>Bacteria</taxon>
        <taxon>Pseudomonadati</taxon>
        <taxon>Bacteroidota</taxon>
        <taxon>Flavobacteriia</taxon>
        <taxon>Flavobacteriales</taxon>
        <taxon>Flavobacteriaceae</taxon>
        <taxon>Sediminicola</taxon>
    </lineage>
</organism>
<accession>A0A2A4GCZ3</accession>
<dbReference type="EMBL" id="NBWU01000001">
    <property type="protein sequence ID" value="PCE65836.1"/>
    <property type="molecule type" value="Genomic_DNA"/>
</dbReference>
<keyword evidence="2" id="KW-1185">Reference proteome</keyword>
<protein>
    <submittedName>
        <fullName evidence="1">Uncharacterized protein</fullName>
    </submittedName>
</protein>
<proteinExistence type="predicted"/>
<dbReference type="AlphaFoldDB" id="A0A2A4GCZ3"/>
<comment type="caution">
    <text evidence="1">The sequence shown here is derived from an EMBL/GenBank/DDBJ whole genome shotgun (WGS) entry which is preliminary data.</text>
</comment>
<dbReference type="OrthoDB" id="1117699at2"/>
<evidence type="ECO:0000313" key="2">
    <source>
        <dbReference type="Proteomes" id="UP000219559"/>
    </source>
</evidence>
<name>A0A2A4GCZ3_9FLAO</name>
<dbReference type="RefSeq" id="WP_097441364.1">
    <property type="nucleotide sequence ID" value="NZ_NBWU01000001.1"/>
</dbReference>
<evidence type="ECO:0000313" key="1">
    <source>
        <dbReference type="EMBL" id="PCE65836.1"/>
    </source>
</evidence>
<gene>
    <name evidence="1" type="ORF">B7P33_00590</name>
</gene>
<reference evidence="1 2" key="1">
    <citation type="submission" date="2017-04" db="EMBL/GenBank/DDBJ databases">
        <title>A new member of the family Flavobacteriaceae isolated from ascidians.</title>
        <authorList>
            <person name="Chen L."/>
        </authorList>
    </citation>
    <scope>NUCLEOTIDE SEQUENCE [LARGE SCALE GENOMIC DNA]</scope>
    <source>
        <strain evidence="1 2">HQA918</strain>
    </source>
</reference>
<dbReference type="Proteomes" id="UP000219559">
    <property type="component" value="Unassembled WGS sequence"/>
</dbReference>